<name>A0ABX3A7D3_9GAMM</name>
<evidence type="ECO:0000313" key="2">
    <source>
        <dbReference type="Proteomes" id="UP000094329"/>
    </source>
</evidence>
<organism evidence="1 2">
    <name type="scientific">Piscirickettsia litoralis</name>
    <dbReference type="NCBI Taxonomy" id="1891921"/>
    <lineage>
        <taxon>Bacteria</taxon>
        <taxon>Pseudomonadati</taxon>
        <taxon>Pseudomonadota</taxon>
        <taxon>Gammaproteobacteria</taxon>
        <taxon>Thiotrichales</taxon>
        <taxon>Piscirickettsiaceae</taxon>
        <taxon>Piscirickettsia</taxon>
    </lineage>
</organism>
<gene>
    <name evidence="1" type="ORF">BGC07_12700</name>
</gene>
<dbReference type="Proteomes" id="UP000094329">
    <property type="component" value="Unassembled WGS sequence"/>
</dbReference>
<dbReference type="EMBL" id="MDTU01000001">
    <property type="protein sequence ID" value="ODN43611.1"/>
    <property type="molecule type" value="Genomic_DNA"/>
</dbReference>
<sequence length="345" mass="38098">MTYEHKRNGGAGDNDCLIVSLGRAVNPRLSEQAAKQAGWQAMLKNIQESSDLERLRVLYVSAHHAYKEDFSRMGKLLPLTDDGSAPENLTELKKNLGAFIRQLSQRSDITKSVELFGAFSDDFFLAHNIILVDRERLINGQAALFAEMKSMIDSGRTPQIIAHNGSYSCGHFSNVISVGPVTQFDYDDFTQLVAGPLGGAVGYKASHSTSSGVKKSARTERVLDDCTDTELQTFAKNVKNYGDIELFQSTYQRLSESRQASLSDAKKMTSKIQEVWDAELARQLQFEEFNGLPKQQGLGPRCSDTARLAVVEKSLLFFKHQIDVHQGDVGKERALGGESLAVPVC</sequence>
<proteinExistence type="predicted"/>
<keyword evidence="2" id="KW-1185">Reference proteome</keyword>
<accession>A0ABX3A7D3</accession>
<dbReference type="RefSeq" id="WP_069313409.1">
    <property type="nucleotide sequence ID" value="NZ_MDTU01000001.1"/>
</dbReference>
<comment type="caution">
    <text evidence="1">The sequence shown here is derived from an EMBL/GenBank/DDBJ whole genome shotgun (WGS) entry which is preliminary data.</text>
</comment>
<evidence type="ECO:0000313" key="1">
    <source>
        <dbReference type="EMBL" id="ODN43611.1"/>
    </source>
</evidence>
<reference evidence="1 2" key="1">
    <citation type="submission" date="2016-08" db="EMBL/GenBank/DDBJ databases">
        <title>Draft genome sequence of Candidatus Piscirickettsia litoralis, from seawater.</title>
        <authorList>
            <person name="Wan X."/>
            <person name="Lee A.J."/>
            <person name="Hou S."/>
            <person name="Donachie S.P."/>
        </authorList>
    </citation>
    <scope>NUCLEOTIDE SEQUENCE [LARGE SCALE GENOMIC DNA]</scope>
    <source>
        <strain evidence="1 2">Y2</strain>
    </source>
</reference>
<protein>
    <submittedName>
        <fullName evidence="1">Uncharacterized protein</fullName>
    </submittedName>
</protein>